<evidence type="ECO:0000313" key="1">
    <source>
        <dbReference type="EMBL" id="SCL21713.1"/>
    </source>
</evidence>
<dbReference type="RefSeq" id="WP_091459303.1">
    <property type="nucleotide sequence ID" value="NZ_FMHU01000002.1"/>
</dbReference>
<name>A0A1C6RXB5_9ACTN</name>
<dbReference type="EMBL" id="FMHU01000002">
    <property type="protein sequence ID" value="SCL21713.1"/>
    <property type="molecule type" value="Genomic_DNA"/>
</dbReference>
<dbReference type="Proteomes" id="UP000198906">
    <property type="component" value="Unassembled WGS sequence"/>
</dbReference>
<organism evidence="1 2">
    <name type="scientific">Micromonospora inyonensis</name>
    <dbReference type="NCBI Taxonomy" id="47866"/>
    <lineage>
        <taxon>Bacteria</taxon>
        <taxon>Bacillati</taxon>
        <taxon>Actinomycetota</taxon>
        <taxon>Actinomycetes</taxon>
        <taxon>Micromonosporales</taxon>
        <taxon>Micromonosporaceae</taxon>
        <taxon>Micromonospora</taxon>
    </lineage>
</organism>
<dbReference type="InterPro" id="IPR058009">
    <property type="entry name" value="TTP_Phage_16"/>
</dbReference>
<gene>
    <name evidence="1" type="ORF">GA0074694_3121</name>
</gene>
<keyword evidence="2" id="KW-1185">Reference proteome</keyword>
<sequence length="168" mass="17760">MTSPLPTSVPSDGTLRIDFVPTIAVRTAPTVAEVSAVGAQELAGYVTGDGFTPSGEQATVTDERIASTQTFEQPGRKSKSLTMTYVHNPDDPTNNEAYLTLEEGVTGYIVTRYGVPRAQAYAAGDIVDVWPITAGEPMKNWNGANSVHTATQRLFVTGDVVIDAVVAA</sequence>
<dbReference type="STRING" id="47866.GA0074694_3121"/>
<accession>A0A1C6RXB5</accession>
<proteinExistence type="predicted"/>
<evidence type="ECO:0000313" key="2">
    <source>
        <dbReference type="Proteomes" id="UP000198906"/>
    </source>
</evidence>
<dbReference type="Pfam" id="PF25595">
    <property type="entry name" value="Phage_TTP_16"/>
    <property type="match status" value="1"/>
</dbReference>
<protein>
    <submittedName>
        <fullName evidence="1">Uncharacterized protein</fullName>
    </submittedName>
</protein>
<dbReference type="AlphaFoldDB" id="A0A1C6RXB5"/>
<reference evidence="2" key="1">
    <citation type="submission" date="2016-06" db="EMBL/GenBank/DDBJ databases">
        <authorList>
            <person name="Varghese N."/>
        </authorList>
    </citation>
    <scope>NUCLEOTIDE SEQUENCE [LARGE SCALE GENOMIC DNA]</scope>
    <source>
        <strain evidence="2">DSM 46123</strain>
    </source>
</reference>